<dbReference type="Pfam" id="PF01361">
    <property type="entry name" value="Tautomerase"/>
    <property type="match status" value="2"/>
</dbReference>
<accession>A0A016XKK4</accession>
<dbReference type="RefSeq" id="WP_035609004.1">
    <property type="nucleotide sequence ID" value="NZ_JEMG01000001.1"/>
</dbReference>
<organism evidence="4 5">
    <name type="scientific">Hylemonella gracilis str. Niagara R</name>
    <dbReference type="NCBI Taxonomy" id="1458275"/>
    <lineage>
        <taxon>Bacteria</taxon>
        <taxon>Pseudomonadati</taxon>
        <taxon>Pseudomonadota</taxon>
        <taxon>Betaproteobacteria</taxon>
        <taxon>Burkholderiales</taxon>
        <taxon>Comamonadaceae</taxon>
        <taxon>Hylemonella</taxon>
    </lineage>
</organism>
<evidence type="ECO:0000313" key="5">
    <source>
        <dbReference type="Proteomes" id="UP000023268"/>
    </source>
</evidence>
<evidence type="ECO:0000313" key="4">
    <source>
        <dbReference type="EMBL" id="EYC52057.1"/>
    </source>
</evidence>
<name>A0A016XKK4_9BURK</name>
<evidence type="ECO:0000256" key="2">
    <source>
        <dbReference type="ARBA" id="ARBA00023235"/>
    </source>
</evidence>
<feature type="domain" description="4-oxalocrotonate tautomerase-like" evidence="3">
    <location>
        <begin position="2"/>
        <end position="60"/>
    </location>
</feature>
<dbReference type="InterPro" id="IPR004370">
    <property type="entry name" value="4-OT-like_dom"/>
</dbReference>
<dbReference type="EMBL" id="JEMG01000001">
    <property type="protein sequence ID" value="EYC52057.1"/>
    <property type="molecule type" value="Genomic_DNA"/>
</dbReference>
<protein>
    <recommendedName>
        <fullName evidence="3">4-oxalocrotonate tautomerase-like domain-containing protein</fullName>
    </recommendedName>
</protein>
<evidence type="ECO:0000259" key="3">
    <source>
        <dbReference type="Pfam" id="PF01361"/>
    </source>
</evidence>
<keyword evidence="2" id="KW-0413">Isomerase</keyword>
<gene>
    <name evidence="4" type="ORF">AZ34_13960</name>
</gene>
<dbReference type="OrthoDB" id="8561934at2"/>
<dbReference type="PANTHER" id="PTHR35530">
    <property type="entry name" value="TAUTOMERASE-RELATED"/>
    <property type="match status" value="1"/>
</dbReference>
<dbReference type="AlphaFoldDB" id="A0A016XKK4"/>
<comment type="similarity">
    <text evidence="1">Belongs to the 4-oxalocrotonate tautomerase family.</text>
</comment>
<dbReference type="PANTHER" id="PTHR35530:SF2">
    <property type="entry name" value="BSL4019 PROTEIN"/>
    <property type="match status" value="1"/>
</dbReference>
<reference evidence="4 5" key="1">
    <citation type="submission" date="2014-02" db="EMBL/GenBank/DDBJ databases">
        <title>Draft Genome of Hylemonella gracilis isolated from the Niagara River.</title>
        <authorList>
            <person name="Pawlowski D.R."/>
            <person name="Koudelka G.B."/>
        </authorList>
    </citation>
    <scope>NUCLEOTIDE SEQUENCE [LARGE SCALE GENOMIC DNA]</scope>
    <source>
        <strain evidence="4 5">Niagara R</strain>
    </source>
</reference>
<comment type="caution">
    <text evidence="4">The sequence shown here is derived from an EMBL/GenBank/DDBJ whole genome shotgun (WGS) entry which is preliminary data.</text>
</comment>
<dbReference type="GO" id="GO:0016853">
    <property type="term" value="F:isomerase activity"/>
    <property type="evidence" value="ECO:0007669"/>
    <property type="project" value="UniProtKB-KW"/>
</dbReference>
<dbReference type="SUPFAM" id="SSF55331">
    <property type="entry name" value="Tautomerase/MIF"/>
    <property type="match status" value="1"/>
</dbReference>
<proteinExistence type="inferred from homology"/>
<evidence type="ECO:0000256" key="1">
    <source>
        <dbReference type="ARBA" id="ARBA00006723"/>
    </source>
</evidence>
<dbReference type="STRING" id="1458275.AZ34_13960"/>
<dbReference type="InterPro" id="IPR014347">
    <property type="entry name" value="Tautomerase/MIF_sf"/>
</dbReference>
<dbReference type="eggNOG" id="COG1942">
    <property type="taxonomic scope" value="Bacteria"/>
</dbReference>
<dbReference type="Proteomes" id="UP000023268">
    <property type="component" value="Unassembled WGS sequence"/>
</dbReference>
<feature type="domain" description="4-oxalocrotonate tautomerase-like" evidence="3">
    <location>
        <begin position="71"/>
        <end position="123"/>
    </location>
</feature>
<sequence length="136" mass="14608">MPTLHLQLSRSPSEDQRSALARRLTALTAEVLGKRAVVTAVLVDVLAAGHWYIDGLAIEANASTPGTARLSIDITQGTNTPAQKEAFVQAAWALLNELLGPLDEASYIIVRELPAEDWGYGGRTQAARRARPDGFS</sequence>
<dbReference type="Gene3D" id="3.30.429.10">
    <property type="entry name" value="Macrophage Migration Inhibitory Factor"/>
    <property type="match status" value="2"/>
</dbReference>